<evidence type="ECO:0000313" key="2">
    <source>
        <dbReference type="EMBL" id="TXD35106.1"/>
    </source>
</evidence>
<accession>A0A5C6WZU2</accession>
<dbReference type="Gene3D" id="3.40.50.300">
    <property type="entry name" value="P-loop containing nucleotide triphosphate hydrolases"/>
    <property type="match status" value="1"/>
</dbReference>
<comment type="caution">
    <text evidence="2">The sequence shown here is derived from an EMBL/GenBank/DDBJ whole genome shotgun (WGS) entry which is preliminary data.</text>
</comment>
<name>A0A5C6WZU2_9DELT</name>
<dbReference type="Proteomes" id="UP000321046">
    <property type="component" value="Unassembled WGS sequence"/>
</dbReference>
<proteinExistence type="predicted"/>
<dbReference type="Pfam" id="PF07475">
    <property type="entry name" value="Hpr_kinase_C"/>
    <property type="match status" value="1"/>
</dbReference>
<evidence type="ECO:0000313" key="3">
    <source>
        <dbReference type="Proteomes" id="UP000321046"/>
    </source>
</evidence>
<dbReference type="InterPro" id="IPR027417">
    <property type="entry name" value="P-loop_NTPase"/>
</dbReference>
<reference evidence="2 3" key="1">
    <citation type="submission" date="2019-08" db="EMBL/GenBank/DDBJ databases">
        <title>Bradymonadales sp. TMQ2.</title>
        <authorList>
            <person name="Liang Q."/>
        </authorList>
    </citation>
    <scope>NUCLEOTIDE SEQUENCE [LARGE SCALE GENOMIC DNA]</scope>
    <source>
        <strain evidence="2 3">TMQ2</strain>
    </source>
</reference>
<dbReference type="GO" id="GO:0005524">
    <property type="term" value="F:ATP binding"/>
    <property type="evidence" value="ECO:0007669"/>
    <property type="project" value="InterPro"/>
</dbReference>
<organism evidence="2 3">
    <name type="scientific">Lujinxingia vulgaris</name>
    <dbReference type="NCBI Taxonomy" id="2600176"/>
    <lineage>
        <taxon>Bacteria</taxon>
        <taxon>Deltaproteobacteria</taxon>
        <taxon>Bradymonadales</taxon>
        <taxon>Lujinxingiaceae</taxon>
        <taxon>Lujinxingia</taxon>
    </lineage>
</organism>
<dbReference type="OrthoDB" id="5430844at2"/>
<dbReference type="SUPFAM" id="SSF53795">
    <property type="entry name" value="PEP carboxykinase-like"/>
    <property type="match status" value="1"/>
</dbReference>
<dbReference type="GO" id="GO:0006109">
    <property type="term" value="P:regulation of carbohydrate metabolic process"/>
    <property type="evidence" value="ECO:0007669"/>
    <property type="project" value="InterPro"/>
</dbReference>
<dbReference type="GO" id="GO:0000155">
    <property type="term" value="F:phosphorelay sensor kinase activity"/>
    <property type="evidence" value="ECO:0007669"/>
    <property type="project" value="InterPro"/>
</dbReference>
<gene>
    <name evidence="2" type="ORF">FRC96_12030</name>
</gene>
<dbReference type="EMBL" id="VOSL01000052">
    <property type="protein sequence ID" value="TXD35106.1"/>
    <property type="molecule type" value="Genomic_DNA"/>
</dbReference>
<feature type="domain" description="HPr kinase/phosphorylase C-terminal" evidence="1">
    <location>
        <begin position="125"/>
        <end position="182"/>
    </location>
</feature>
<protein>
    <recommendedName>
        <fullName evidence="1">HPr kinase/phosphorylase C-terminal domain-containing protein</fullName>
    </recommendedName>
</protein>
<sequence>MSPFNLYRIYDQPIACDRPLNFAPLPPEAAEEGGIWTIDQRLSAPLRGDRIHDLEDHPGGDRLQVLKSGAGRGELTYAGWRFSFDLAEGHMGYQAPPHSAWALDTLLERIVIPIALLTTDRPLVALHGSALRCSGNDTIAIIGDSGAGKSTTALGLVRRGATLLADDLVLVDVERRLLLAGAPSLRLNLPDDAIPEASISRPTPSPDAKRIFVLPDAPFTGSAQPLTHLFSLGGQPASDHDFELTQARGGRAAALLLSQCFAFSQSSPADGEARFRRAMRLLRTTPLTRVEFRRGGSSLAQTDAIQHALTTHAEAP</sequence>
<evidence type="ECO:0000259" key="1">
    <source>
        <dbReference type="Pfam" id="PF07475"/>
    </source>
</evidence>
<dbReference type="RefSeq" id="WP_146974730.1">
    <property type="nucleotide sequence ID" value="NZ_VOSL01000052.1"/>
</dbReference>
<dbReference type="AlphaFoldDB" id="A0A5C6WZU2"/>
<dbReference type="InterPro" id="IPR011104">
    <property type="entry name" value="Hpr_kin/Pase_C"/>
</dbReference>